<dbReference type="EC" id="2.3.1.-" evidence="7"/>
<protein>
    <submittedName>
        <fullName evidence="7">Thiolase family protein</fullName>
        <ecNumber evidence="7">2.3.1.-</ecNumber>
    </submittedName>
</protein>
<dbReference type="PROSITE" id="PS00737">
    <property type="entry name" value="THIOLASE_2"/>
    <property type="match status" value="1"/>
</dbReference>
<dbReference type="PANTHER" id="PTHR18919">
    <property type="entry name" value="ACETYL-COA C-ACYLTRANSFERASE"/>
    <property type="match status" value="1"/>
</dbReference>
<reference evidence="7 8" key="1">
    <citation type="submission" date="2023-04" db="EMBL/GenBank/DDBJ databases">
        <title>YMD61, complete Genome.</title>
        <authorList>
            <person name="Zhang J."/>
        </authorList>
    </citation>
    <scope>NUCLEOTIDE SEQUENCE [LARGE SCALE GENOMIC DNA]</scope>
    <source>
        <strain evidence="7 8">YMD61</strain>
    </source>
</reference>
<dbReference type="RefSeq" id="WP_281469044.1">
    <property type="nucleotide sequence ID" value="NZ_CP124535.1"/>
</dbReference>
<evidence type="ECO:0000256" key="2">
    <source>
        <dbReference type="ARBA" id="ARBA00022679"/>
    </source>
</evidence>
<evidence type="ECO:0000259" key="6">
    <source>
        <dbReference type="Pfam" id="PF02803"/>
    </source>
</evidence>
<dbReference type="Proteomes" id="UP001230978">
    <property type="component" value="Chromosome"/>
</dbReference>
<dbReference type="InterPro" id="IPR002155">
    <property type="entry name" value="Thiolase"/>
</dbReference>
<dbReference type="InterPro" id="IPR020616">
    <property type="entry name" value="Thiolase_N"/>
</dbReference>
<feature type="domain" description="Thiolase N-terminal" evidence="5">
    <location>
        <begin position="12"/>
        <end position="241"/>
    </location>
</feature>
<dbReference type="Pfam" id="PF02803">
    <property type="entry name" value="Thiolase_C"/>
    <property type="match status" value="1"/>
</dbReference>
<keyword evidence="8" id="KW-1185">Reference proteome</keyword>
<dbReference type="GO" id="GO:0016746">
    <property type="term" value="F:acyltransferase activity"/>
    <property type="evidence" value="ECO:0007669"/>
    <property type="project" value="UniProtKB-KW"/>
</dbReference>
<sequence>MAEIWRAIMRAFVTAARRTAVVPRGGAFRDLSVEALGAPVIGALLTDAGVAPEEVDEVIVANAIGPGGNVARRVALAAGLPEKVAGLTVDRQCAGGLDALLLARAMVMAGLAEVVVAGGVESYSQAPERRMPGAAAPYVQAPFTPWPERDPEMAVAADALGARLGISRDRADAWAVESHRKARAADMTAEIVPVNGIARDVFARDLTVAVAARAPVVAGRVTAANAAVAADGAAFALVVSERVAARAGRACRIAGGVTRGGVPWEPGLAPIAAIGEALATCGLRAQNLTLAEIMEAYAVQAIACVDGAELDPAWVNRKGGALARGHPIGASGAVLAVRLFHDLQQGAGVAAIASAGGIGTAVVFAA</sequence>
<dbReference type="PIRSF" id="PIRSF000429">
    <property type="entry name" value="Ac-CoA_Ac_transf"/>
    <property type="match status" value="1"/>
</dbReference>
<accession>A0ABY8Q9P1</accession>
<organism evidence="7 8">
    <name type="scientific">Fuscovulum ytuae</name>
    <dbReference type="NCBI Taxonomy" id="3042299"/>
    <lineage>
        <taxon>Bacteria</taxon>
        <taxon>Pseudomonadati</taxon>
        <taxon>Pseudomonadota</taxon>
        <taxon>Alphaproteobacteria</taxon>
        <taxon>Rhodobacterales</taxon>
        <taxon>Paracoccaceae</taxon>
        <taxon>Fuscovulum</taxon>
    </lineage>
</organism>
<dbReference type="Gene3D" id="3.40.47.10">
    <property type="match status" value="2"/>
</dbReference>
<gene>
    <name evidence="7" type="ORF">QF092_07445</name>
</gene>
<keyword evidence="3 4" id="KW-0012">Acyltransferase</keyword>
<keyword evidence="2 4" id="KW-0808">Transferase</keyword>
<dbReference type="PANTHER" id="PTHR18919:SF107">
    <property type="entry name" value="ACETYL-COA ACETYLTRANSFERASE, CYTOSOLIC"/>
    <property type="match status" value="1"/>
</dbReference>
<evidence type="ECO:0000256" key="1">
    <source>
        <dbReference type="ARBA" id="ARBA00010982"/>
    </source>
</evidence>
<proteinExistence type="inferred from homology"/>
<evidence type="ECO:0000256" key="3">
    <source>
        <dbReference type="ARBA" id="ARBA00023315"/>
    </source>
</evidence>
<evidence type="ECO:0000313" key="8">
    <source>
        <dbReference type="Proteomes" id="UP001230978"/>
    </source>
</evidence>
<dbReference type="NCBIfam" id="TIGR01930">
    <property type="entry name" value="AcCoA-C-Actrans"/>
    <property type="match status" value="1"/>
</dbReference>
<dbReference type="InterPro" id="IPR016039">
    <property type="entry name" value="Thiolase-like"/>
</dbReference>
<dbReference type="CDD" id="cd00751">
    <property type="entry name" value="thiolase"/>
    <property type="match status" value="1"/>
</dbReference>
<evidence type="ECO:0000259" key="5">
    <source>
        <dbReference type="Pfam" id="PF00108"/>
    </source>
</evidence>
<dbReference type="Pfam" id="PF00108">
    <property type="entry name" value="Thiolase_N"/>
    <property type="match status" value="1"/>
</dbReference>
<dbReference type="InterPro" id="IPR020617">
    <property type="entry name" value="Thiolase_C"/>
</dbReference>
<dbReference type="SUPFAM" id="SSF53901">
    <property type="entry name" value="Thiolase-like"/>
    <property type="match status" value="2"/>
</dbReference>
<evidence type="ECO:0000256" key="4">
    <source>
        <dbReference type="RuleBase" id="RU003557"/>
    </source>
</evidence>
<feature type="domain" description="Thiolase C-terminal" evidence="6">
    <location>
        <begin position="260"/>
        <end position="365"/>
    </location>
</feature>
<dbReference type="InterPro" id="IPR020613">
    <property type="entry name" value="Thiolase_CS"/>
</dbReference>
<comment type="similarity">
    <text evidence="1 4">Belongs to the thiolase-like superfamily. Thiolase family.</text>
</comment>
<name>A0ABY8Q9P1_9RHOB</name>
<evidence type="ECO:0000313" key="7">
    <source>
        <dbReference type="EMBL" id="WGV17611.1"/>
    </source>
</evidence>
<dbReference type="EMBL" id="CP124535">
    <property type="protein sequence ID" value="WGV17611.1"/>
    <property type="molecule type" value="Genomic_DNA"/>
</dbReference>